<gene>
    <name evidence="12" type="ORF">O181_014875</name>
</gene>
<evidence type="ECO:0000256" key="1">
    <source>
        <dbReference type="ARBA" id="ARBA00022695"/>
    </source>
</evidence>
<keyword evidence="6" id="KW-0460">Magnesium</keyword>
<evidence type="ECO:0000256" key="2">
    <source>
        <dbReference type="ARBA" id="ARBA00022722"/>
    </source>
</evidence>
<dbReference type="PANTHER" id="PTHR42648">
    <property type="entry name" value="TRANSPOSASE, PUTATIVE-RELATED"/>
    <property type="match status" value="1"/>
</dbReference>
<keyword evidence="3" id="KW-0479">Metal-binding</keyword>
<reference evidence="12" key="1">
    <citation type="submission" date="2021-03" db="EMBL/GenBank/DDBJ databases">
        <title>Draft genome sequence of rust myrtle Austropuccinia psidii MF-1, a brazilian biotype.</title>
        <authorList>
            <person name="Quecine M.C."/>
            <person name="Pachon D.M.R."/>
            <person name="Bonatelli M.L."/>
            <person name="Correr F.H."/>
            <person name="Franceschini L.M."/>
            <person name="Leite T.F."/>
            <person name="Margarido G.R.A."/>
            <person name="Almeida C.A."/>
            <person name="Ferrarezi J.A."/>
            <person name="Labate C.A."/>
        </authorList>
    </citation>
    <scope>NUCLEOTIDE SEQUENCE</scope>
    <source>
        <strain evidence="12">MF-1</strain>
    </source>
</reference>
<evidence type="ECO:0000256" key="4">
    <source>
        <dbReference type="ARBA" id="ARBA00022759"/>
    </source>
</evidence>
<dbReference type="OrthoDB" id="4363844at2759"/>
<evidence type="ECO:0000313" key="13">
    <source>
        <dbReference type="Proteomes" id="UP000765509"/>
    </source>
</evidence>
<evidence type="ECO:0000256" key="3">
    <source>
        <dbReference type="ARBA" id="ARBA00022723"/>
    </source>
</evidence>
<keyword evidence="8" id="KW-0695">RNA-directed DNA polymerase</keyword>
<dbReference type="GO" id="GO:0015074">
    <property type="term" value="P:DNA integration"/>
    <property type="evidence" value="ECO:0007669"/>
    <property type="project" value="UniProtKB-KW"/>
</dbReference>
<keyword evidence="5" id="KW-0378">Hydrolase</keyword>
<dbReference type="GO" id="GO:0046872">
    <property type="term" value="F:metal ion binding"/>
    <property type="evidence" value="ECO:0007669"/>
    <property type="project" value="UniProtKB-KW"/>
</dbReference>
<evidence type="ECO:0000256" key="7">
    <source>
        <dbReference type="ARBA" id="ARBA00022908"/>
    </source>
</evidence>
<keyword evidence="7" id="KW-0229">DNA integration</keyword>
<name>A0A9Q3C1T0_9BASI</name>
<keyword evidence="4" id="KW-0255">Endonuclease</keyword>
<comment type="caution">
    <text evidence="12">The sequence shown here is derived from an EMBL/GenBank/DDBJ whole genome shotgun (WGS) entry which is preliminary data.</text>
</comment>
<dbReference type="Pfam" id="PF13976">
    <property type="entry name" value="gag_pre-integrs"/>
    <property type="match status" value="1"/>
</dbReference>
<organism evidence="12 13">
    <name type="scientific">Austropuccinia psidii MF-1</name>
    <dbReference type="NCBI Taxonomy" id="1389203"/>
    <lineage>
        <taxon>Eukaryota</taxon>
        <taxon>Fungi</taxon>
        <taxon>Dikarya</taxon>
        <taxon>Basidiomycota</taxon>
        <taxon>Pucciniomycotina</taxon>
        <taxon>Pucciniomycetes</taxon>
        <taxon>Pucciniales</taxon>
        <taxon>Sphaerophragmiaceae</taxon>
        <taxon>Austropuccinia</taxon>
    </lineage>
</organism>
<sequence length="161" mass="17919">MQANALSKVPLPGAKAWHEHLGHASHGVVKLFLKHFVPNSKADDWQDFFCESCAFSKSVKQKSTPTTNLKISDPLDLLVSDVIGPFNRDPDGNRFLLTLFYHASTYTFTSVLKSRSEVPGKIIFRVKFLFDLLQKYSARLCSYNAGEFSGKLAGDLCAFGI</sequence>
<dbReference type="AlphaFoldDB" id="A0A9Q3C1T0"/>
<feature type="domain" description="GAG-pre-integrase" evidence="11">
    <location>
        <begin position="15"/>
        <end position="58"/>
    </location>
</feature>
<dbReference type="GO" id="GO:0004519">
    <property type="term" value="F:endonuclease activity"/>
    <property type="evidence" value="ECO:0007669"/>
    <property type="project" value="UniProtKB-KW"/>
</dbReference>
<evidence type="ECO:0000256" key="9">
    <source>
        <dbReference type="ARBA" id="ARBA00022932"/>
    </source>
</evidence>
<keyword evidence="10" id="KW-0233">DNA recombination</keyword>
<protein>
    <recommendedName>
        <fullName evidence="11">GAG-pre-integrase domain-containing protein</fullName>
    </recommendedName>
</protein>
<keyword evidence="9" id="KW-0808">Transferase</keyword>
<evidence type="ECO:0000256" key="10">
    <source>
        <dbReference type="ARBA" id="ARBA00023172"/>
    </source>
</evidence>
<dbReference type="PANTHER" id="PTHR42648:SF11">
    <property type="entry name" value="TRANSPOSON TY4-P GAG-POL POLYPROTEIN"/>
    <property type="match status" value="1"/>
</dbReference>
<keyword evidence="13" id="KW-1185">Reference proteome</keyword>
<dbReference type="GO" id="GO:0003887">
    <property type="term" value="F:DNA-directed DNA polymerase activity"/>
    <property type="evidence" value="ECO:0007669"/>
    <property type="project" value="UniProtKB-KW"/>
</dbReference>
<dbReference type="GO" id="GO:0003964">
    <property type="term" value="F:RNA-directed DNA polymerase activity"/>
    <property type="evidence" value="ECO:0007669"/>
    <property type="project" value="UniProtKB-KW"/>
</dbReference>
<evidence type="ECO:0000256" key="5">
    <source>
        <dbReference type="ARBA" id="ARBA00022801"/>
    </source>
</evidence>
<evidence type="ECO:0000259" key="11">
    <source>
        <dbReference type="Pfam" id="PF13976"/>
    </source>
</evidence>
<proteinExistence type="predicted"/>
<dbReference type="InterPro" id="IPR025724">
    <property type="entry name" value="GAG-pre-integrase_dom"/>
</dbReference>
<keyword evidence="9" id="KW-0239">DNA-directed DNA polymerase</keyword>
<keyword evidence="1" id="KW-0548">Nucleotidyltransferase</keyword>
<evidence type="ECO:0000256" key="6">
    <source>
        <dbReference type="ARBA" id="ARBA00022842"/>
    </source>
</evidence>
<accession>A0A9Q3C1T0</accession>
<dbReference type="GO" id="GO:0006310">
    <property type="term" value="P:DNA recombination"/>
    <property type="evidence" value="ECO:0007669"/>
    <property type="project" value="UniProtKB-KW"/>
</dbReference>
<keyword evidence="2" id="KW-0540">Nuclease</keyword>
<evidence type="ECO:0000256" key="8">
    <source>
        <dbReference type="ARBA" id="ARBA00022918"/>
    </source>
</evidence>
<dbReference type="GO" id="GO:0016787">
    <property type="term" value="F:hydrolase activity"/>
    <property type="evidence" value="ECO:0007669"/>
    <property type="project" value="UniProtKB-KW"/>
</dbReference>
<dbReference type="EMBL" id="AVOT02004007">
    <property type="protein sequence ID" value="MBW0475160.1"/>
    <property type="molecule type" value="Genomic_DNA"/>
</dbReference>
<dbReference type="InterPro" id="IPR039537">
    <property type="entry name" value="Retrotran_Ty1/copia-like"/>
</dbReference>
<evidence type="ECO:0000313" key="12">
    <source>
        <dbReference type="EMBL" id="MBW0475160.1"/>
    </source>
</evidence>
<dbReference type="Proteomes" id="UP000765509">
    <property type="component" value="Unassembled WGS sequence"/>
</dbReference>